<dbReference type="NCBIfam" id="NF033831">
    <property type="entry name" value="sce7725_fam"/>
    <property type="match status" value="1"/>
</dbReference>
<evidence type="ECO:0000313" key="2">
    <source>
        <dbReference type="Proteomes" id="UP000552615"/>
    </source>
</evidence>
<protein>
    <submittedName>
        <fullName evidence="1">Sce7725 family protein</fullName>
    </submittedName>
</protein>
<name>A0A7Y0A8P9_9FLAO</name>
<gene>
    <name evidence="1" type="ORF">HHL20_15620</name>
</gene>
<dbReference type="Proteomes" id="UP000552615">
    <property type="component" value="Unassembled WGS sequence"/>
</dbReference>
<dbReference type="RefSeq" id="WP_169232121.1">
    <property type="nucleotide sequence ID" value="NZ_JABBGF010000003.1"/>
</dbReference>
<evidence type="ECO:0000313" key="1">
    <source>
        <dbReference type="EMBL" id="NML58777.1"/>
    </source>
</evidence>
<keyword evidence="2" id="KW-1185">Reference proteome</keyword>
<comment type="caution">
    <text evidence="1">The sequence shown here is derived from an EMBL/GenBank/DDBJ whole genome shotgun (WGS) entry which is preliminary data.</text>
</comment>
<organism evidence="1 2">
    <name type="scientific">Chryseobacterium cheonjiense</name>
    <dbReference type="NCBI Taxonomy" id="2728845"/>
    <lineage>
        <taxon>Bacteria</taxon>
        <taxon>Pseudomonadati</taxon>
        <taxon>Bacteroidota</taxon>
        <taxon>Flavobacteriia</taxon>
        <taxon>Flavobacteriales</taxon>
        <taxon>Weeksellaceae</taxon>
        <taxon>Chryseobacterium group</taxon>
        <taxon>Chryseobacterium</taxon>
    </lineage>
</organism>
<accession>A0A7Y0A8P9</accession>
<dbReference type="InterPro" id="IPR047727">
    <property type="entry name" value="Sce7725-like"/>
</dbReference>
<reference evidence="1 2" key="1">
    <citation type="submission" date="2020-04" db="EMBL/GenBank/DDBJ databases">
        <title>Chryseobacterium sp. RJ-7-14 sp. nov., isolated from Jeju soil.</title>
        <authorList>
            <person name="Dahal R.H."/>
            <person name="Chaudhary D.K."/>
        </authorList>
    </citation>
    <scope>NUCLEOTIDE SEQUENCE [LARGE SCALE GENOMIC DNA]</scope>
    <source>
        <strain evidence="1 2">RJ-7-14</strain>
    </source>
</reference>
<dbReference type="EMBL" id="JABBGF010000003">
    <property type="protein sequence ID" value="NML58777.1"/>
    <property type="molecule type" value="Genomic_DNA"/>
</dbReference>
<dbReference type="AlphaFoldDB" id="A0A7Y0A8P9"/>
<proteinExistence type="predicted"/>
<sequence length="299" mass="34948">MYFPIFLAKKYDILALCDLDERLFKNTIPILIPHYHKDFKKNIKKIVDKNIYFIIVLNFKRIGYPTISDIENDLINDVLKDYKNYSLAYWTYNDTSKLEIQNFINQNVELEKSIIHRENFSNISYLNKQDFKYNIFIENYVDQDYIDLFENNNKVYIQDGFKRQKKNADYPKISSFSDNHYSYKSRGGIGFGDFTIIGHDLKDGGGAAYAVAIHITNAQNKTANVHHFVSDTVTGRENPGGKFIEALNHMMKFIDKHTIFEGIGITTYRDLHKRKHFPGLPINKKLGIINHIEQIVNII</sequence>